<sequence>MKKVLIFSLSMFLMFFTISDDENTLTARKIVKDFGTQLKSELVKGMKKGGATEAISVCNQKAPEIAEEISDSTNWKVGRTSLKVRNPNNAPDEWEKTVLEIFEKQLKDGKDIKTMEYSEIVKIGDAEYFRYMKAIPTGGICLNCHGSNIKEPVRIKINELYKNDKAVNFKKGDIRGAFTLSKKVN</sequence>
<name>A0A3B1CLK3_9ZZZZ</name>
<proteinExistence type="predicted"/>
<evidence type="ECO:0000313" key="2">
    <source>
        <dbReference type="EMBL" id="VAX25593.1"/>
    </source>
</evidence>
<evidence type="ECO:0000259" key="1">
    <source>
        <dbReference type="Pfam" id="PF11845"/>
    </source>
</evidence>
<feature type="domain" description="Tll0287-like" evidence="1">
    <location>
        <begin position="46"/>
        <end position="180"/>
    </location>
</feature>
<gene>
    <name evidence="2" type="ORF">MNBD_IGNAVI01-1662</name>
</gene>
<dbReference type="AlphaFoldDB" id="A0A3B1CLK3"/>
<organism evidence="2">
    <name type="scientific">hydrothermal vent metagenome</name>
    <dbReference type="NCBI Taxonomy" id="652676"/>
    <lineage>
        <taxon>unclassified sequences</taxon>
        <taxon>metagenomes</taxon>
        <taxon>ecological metagenomes</taxon>
    </lineage>
</organism>
<accession>A0A3B1CLK3</accession>
<reference evidence="2" key="1">
    <citation type="submission" date="2018-06" db="EMBL/GenBank/DDBJ databases">
        <authorList>
            <person name="Zhirakovskaya E."/>
        </authorList>
    </citation>
    <scope>NUCLEOTIDE SEQUENCE</scope>
</reference>
<dbReference type="InterPro" id="IPR021796">
    <property type="entry name" value="Tll0287-like_dom"/>
</dbReference>
<protein>
    <submittedName>
        <fullName evidence="2">Cytochrome c family protein</fullName>
    </submittedName>
</protein>
<dbReference type="EMBL" id="UOGD01000303">
    <property type="protein sequence ID" value="VAX25593.1"/>
    <property type="molecule type" value="Genomic_DNA"/>
</dbReference>
<dbReference type="Pfam" id="PF11845">
    <property type="entry name" value="Tll0287-like"/>
    <property type="match status" value="1"/>
</dbReference>